<evidence type="ECO:0000256" key="3">
    <source>
        <dbReference type="SAM" id="SignalP"/>
    </source>
</evidence>
<dbReference type="CDD" id="cd04084">
    <property type="entry name" value="CBM6_xylanase-like"/>
    <property type="match status" value="1"/>
</dbReference>
<dbReference type="GO" id="GO:0016787">
    <property type="term" value="F:hydrolase activity"/>
    <property type="evidence" value="ECO:0007669"/>
    <property type="project" value="UniProtKB-KW"/>
</dbReference>
<dbReference type="PROSITE" id="PS51175">
    <property type="entry name" value="CBM6"/>
    <property type="match status" value="1"/>
</dbReference>
<dbReference type="InterPro" id="IPR006584">
    <property type="entry name" value="Cellulose-bd_IV"/>
</dbReference>
<dbReference type="InterPro" id="IPR025150">
    <property type="entry name" value="GH123_cat"/>
</dbReference>
<keyword evidence="1 3" id="KW-0732">Signal</keyword>
<evidence type="ECO:0000256" key="1">
    <source>
        <dbReference type="ARBA" id="ARBA00022729"/>
    </source>
</evidence>
<dbReference type="Pfam" id="PF22680">
    <property type="entry name" value="Glyco_hydro_123_N_2"/>
    <property type="match status" value="1"/>
</dbReference>
<keyword evidence="6" id="KW-1185">Reference proteome</keyword>
<keyword evidence="2 5" id="KW-0378">Hydrolase</keyword>
<dbReference type="Gene3D" id="2.60.120.260">
    <property type="entry name" value="Galactose-binding domain-like"/>
    <property type="match status" value="4"/>
</dbReference>
<protein>
    <submittedName>
        <fullName evidence="5">Glycoside hydrolase domain-containing protein</fullName>
    </submittedName>
</protein>
<evidence type="ECO:0000313" key="5">
    <source>
        <dbReference type="EMBL" id="MFC0625102.1"/>
    </source>
</evidence>
<dbReference type="EMBL" id="JBHLTC010000018">
    <property type="protein sequence ID" value="MFC0625102.1"/>
    <property type="molecule type" value="Genomic_DNA"/>
</dbReference>
<feature type="signal peptide" evidence="3">
    <location>
        <begin position="1"/>
        <end position="25"/>
    </location>
</feature>
<feature type="chain" id="PRO_5047184437" evidence="3">
    <location>
        <begin position="26"/>
        <end position="1118"/>
    </location>
</feature>
<dbReference type="InterPro" id="IPR003305">
    <property type="entry name" value="CenC_carb-bd"/>
</dbReference>
<evidence type="ECO:0000256" key="2">
    <source>
        <dbReference type="ARBA" id="ARBA00022801"/>
    </source>
</evidence>
<dbReference type="RefSeq" id="WP_380047173.1">
    <property type="nucleotide sequence ID" value="NZ_JBHLTC010000018.1"/>
</dbReference>
<organism evidence="5 6">
    <name type="scientific">Kribbella deserti</name>
    <dbReference type="NCBI Taxonomy" id="1926257"/>
    <lineage>
        <taxon>Bacteria</taxon>
        <taxon>Bacillati</taxon>
        <taxon>Actinomycetota</taxon>
        <taxon>Actinomycetes</taxon>
        <taxon>Propionibacteriales</taxon>
        <taxon>Kribbellaceae</taxon>
        <taxon>Kribbella</taxon>
    </lineage>
</organism>
<dbReference type="InterPro" id="IPR008979">
    <property type="entry name" value="Galactose-bd-like_sf"/>
</dbReference>
<comment type="caution">
    <text evidence="5">The sequence shown here is derived from an EMBL/GenBank/DDBJ whole genome shotgun (WGS) entry which is preliminary data.</text>
</comment>
<accession>A0ABV6QNB8</accession>
<dbReference type="InterPro" id="IPR005084">
    <property type="entry name" value="CBM6"/>
</dbReference>
<dbReference type="Pfam" id="PF13320">
    <property type="entry name" value="GH123_cat"/>
    <property type="match status" value="1"/>
</dbReference>
<gene>
    <name evidence="5" type="ORF">ACFFGN_13570</name>
</gene>
<reference evidence="5 6" key="1">
    <citation type="submission" date="2024-09" db="EMBL/GenBank/DDBJ databases">
        <authorList>
            <person name="Sun Q."/>
            <person name="Mori K."/>
        </authorList>
    </citation>
    <scope>NUCLEOTIDE SEQUENCE [LARGE SCALE GENOMIC DNA]</scope>
    <source>
        <strain evidence="5 6">CGMCC 1.15906</strain>
    </source>
</reference>
<feature type="domain" description="CBM6" evidence="4">
    <location>
        <begin position="859"/>
        <end position="981"/>
    </location>
</feature>
<proteinExistence type="predicted"/>
<name>A0ABV6QNB8_9ACTN</name>
<dbReference type="Pfam" id="PF24135">
    <property type="entry name" value="DUF7402"/>
    <property type="match status" value="1"/>
</dbReference>
<dbReference type="Pfam" id="PF03422">
    <property type="entry name" value="CBM_6"/>
    <property type="match status" value="1"/>
</dbReference>
<dbReference type="InterPro" id="IPR055826">
    <property type="entry name" value="DUF7402"/>
</dbReference>
<sequence>MKRFLALLLALLLCLLLMPGPTAVAVPSGAAVRNGGFESGALTWSTFNGTVEQGNARSGTKAARLAGGEAGFEQVVYDLLPNTTYVFSGYVKTDSQEAWLGVKNYGAGRPEVNARMTSASYSRGGVTFTTGDGQRTAIVYFFKATTGNTAYGDDFELVQSQPRPDELATNGGFENGIDGWGTNNSDVVAGNARSGAKAARISGGEGTFEQTVTGLRANTKYRLSGYAKTDAQEVWIGVKNYGGTEANTKFTSAEYTRGDVIFTTGPASTSAIIYFFKHSVGNTAYGDDLSLVALAPGLPATWTEGSMASVFKDSTATPQSGRAINLVAARNEYEFGQIAMRSAGAFDIQSVTLPDLVAGSQRIAAANLRSKFVDYIYLTHNSHYTANPSRQAPGYFPEFLLNDRSRAVPGNTTQAISVTVFVPAETAPGIYQGTATVSTSAGDVRVPIRVEVADVTLPEPADSALTYANYTQLFGFEGTGDQIPMYYPGVVQYSPEWRALMQKFLADLKEHRTNGQWIPTIDLLSDGGSKVAADGTVTFRWERFDEVVQMLLDAGVVKTLIGENLLLKPGGGRYGIWGLRNSGGTTVKQILDYETAEAKNFSRQYLTALRAHLVEKGWLSRWYQTMSDEPDTTGMYDTWRRAYDELVKVHLAGVKITTTLNYPPSLSTGTFEDRLNVYVPVLNQYVADREFYQGRQAKGDEVWTYICTVPRGQFYNRFIDMPLPRMRFMNWFNFANGVTGTLYWAYSNWKEPVAEWATPGDTSVVYPDAANNTFIGTLRHDAMRDGAEEYELLAILKKRDPALAAKLVEAVAPTAGDAAQDRVAGNPPVDTSYLADKHDQLVRAAAGQAVADKTISAYDTIEAENFSSQRGVWREDTSDLGRGQHVGGGGIGDEISYDRVDFGAGGSVRFDLRAGTVWNGTGVELRLDSPTGPVLASVAAANTGGWQTFATNRVTLTAPAGVHKVYVRYTGSMNVNWLKFTQLTGNLAKDATASASSEYSAQYAAAKVRDDVTNEWQNGEWASKGESNPWVRLDWPAARTIGEVVLFDRNNPFDDARAGTLTFSDGTSVPVTGIPADGDGLSVKFPAKTVSWMRFQVTDGRGANVGLSELQVRAAAAS</sequence>
<dbReference type="Proteomes" id="UP001589890">
    <property type="component" value="Unassembled WGS sequence"/>
</dbReference>
<evidence type="ECO:0000313" key="6">
    <source>
        <dbReference type="Proteomes" id="UP001589890"/>
    </source>
</evidence>
<dbReference type="SMART" id="SM00606">
    <property type="entry name" value="CBD_IV"/>
    <property type="match status" value="1"/>
</dbReference>
<evidence type="ECO:0000259" key="4">
    <source>
        <dbReference type="PROSITE" id="PS51175"/>
    </source>
</evidence>
<dbReference type="SUPFAM" id="SSF49785">
    <property type="entry name" value="Galactose-binding domain-like"/>
    <property type="match status" value="3"/>
</dbReference>
<dbReference type="Pfam" id="PF02018">
    <property type="entry name" value="CBM_4_9"/>
    <property type="match status" value="1"/>
</dbReference>
<dbReference type="InterPro" id="IPR053850">
    <property type="entry name" value="Glyco_hydro_123_N_2"/>
</dbReference>